<dbReference type="Gene3D" id="3.40.640.10">
    <property type="entry name" value="Type I PLP-dependent aspartate aminotransferase-like (Major domain)"/>
    <property type="match status" value="1"/>
</dbReference>
<dbReference type="eggNOG" id="KOG2142">
    <property type="taxonomic scope" value="Eukaryota"/>
</dbReference>
<organism evidence="2 3">
    <name type="scientific">Marssonina brunnea f. sp. multigermtubi (strain MB_m1)</name>
    <name type="common">Marssonina leaf spot fungus</name>
    <dbReference type="NCBI Taxonomy" id="1072389"/>
    <lineage>
        <taxon>Eukaryota</taxon>
        <taxon>Fungi</taxon>
        <taxon>Dikarya</taxon>
        <taxon>Ascomycota</taxon>
        <taxon>Pezizomycotina</taxon>
        <taxon>Leotiomycetes</taxon>
        <taxon>Helotiales</taxon>
        <taxon>Drepanopezizaceae</taxon>
        <taxon>Drepanopeziza</taxon>
    </lineage>
</organism>
<reference evidence="2 3" key="1">
    <citation type="journal article" date="2012" name="BMC Genomics">
        <title>Sequencing the genome of Marssonina brunnea reveals fungus-poplar co-evolution.</title>
        <authorList>
            <person name="Zhu S."/>
            <person name="Cao Y.-Z."/>
            <person name="Jiang C."/>
            <person name="Tan B.-Y."/>
            <person name="Wang Z."/>
            <person name="Feng S."/>
            <person name="Zhang L."/>
            <person name="Su X.-H."/>
            <person name="Brejova B."/>
            <person name="Vinar T."/>
            <person name="Xu M."/>
            <person name="Wang M.-X."/>
            <person name="Zhang S.-G."/>
            <person name="Huang M.-R."/>
            <person name="Wu R."/>
            <person name="Zhou Y."/>
        </authorList>
    </citation>
    <scope>NUCLEOTIDE SEQUENCE [LARGE SCALE GENOMIC DNA]</scope>
    <source>
        <strain evidence="2 3">MB_m1</strain>
    </source>
</reference>
<dbReference type="InterPro" id="IPR000192">
    <property type="entry name" value="Aminotrans_V_dom"/>
</dbReference>
<dbReference type="InterPro" id="IPR015424">
    <property type="entry name" value="PyrdxlP-dep_Trfase"/>
</dbReference>
<dbReference type="STRING" id="1072389.K1W8V0"/>
<dbReference type="GO" id="GO:0008265">
    <property type="term" value="F:molybdenum cofactor sulfurtransferase activity"/>
    <property type="evidence" value="ECO:0007669"/>
    <property type="project" value="TreeGrafter"/>
</dbReference>
<dbReference type="InParanoid" id="K1W8V0"/>
<feature type="domain" description="Aminotransferase class V" evidence="1">
    <location>
        <begin position="22"/>
        <end position="268"/>
    </location>
</feature>
<dbReference type="InterPro" id="IPR015421">
    <property type="entry name" value="PyrdxlP-dep_Trfase_major"/>
</dbReference>
<evidence type="ECO:0000313" key="3">
    <source>
        <dbReference type="Proteomes" id="UP000006753"/>
    </source>
</evidence>
<dbReference type="PANTHER" id="PTHR14237">
    <property type="entry name" value="MOLYBDOPTERIN COFACTOR SULFURASE MOSC"/>
    <property type="match status" value="1"/>
</dbReference>
<dbReference type="InterPro" id="IPR015422">
    <property type="entry name" value="PyrdxlP-dep_Trfase_small"/>
</dbReference>
<dbReference type="OrthoDB" id="10264306at2759"/>
<dbReference type="GO" id="GO:0043545">
    <property type="term" value="P:molybdopterin cofactor metabolic process"/>
    <property type="evidence" value="ECO:0007669"/>
    <property type="project" value="TreeGrafter"/>
</dbReference>
<accession>K1W8V0</accession>
<sequence>MAYNENVEAFRDVEYPMMRGKVYLDHGGTTIYAKSLIEDFSQKMIHNLYGNPHSASDPAMLSGHLVDSIRIQALSFFGADPEHFDLVFTANATAAIKLVAEGFQDLAASNPRSPSFWYGYHKDAHTSLVGIREMTDQGNHYCFTSDDEVEDFLNGKVGPTGKLHNTEVLPALFAYPGQSNMTGRRLPLEWTQRLRQSNLQSHQNTYSLLDAAALAMTTQLDFSDPDTAPDFTSVSFYKIFGFPDLGALIIRKDSGHIMKWRKYFGGGTVCPTLRSAPSHPFLWFCLVDMRLTYTKVNALTVMHEATVQRRDANLHDGLEDGTLPFHSIIALGCAIGVHRKLYGSMINVSQHTCFLIHRLFHGMNQLTHYNGNPLFRVYYDPERSAYGDAKTQGATLAFSVLKADGTFVGHSEVESKANERAIYLRAGGLCNPGGIASYLQMEPWQFKRAWSAGHRCGDRHVEVINGKPMGVARASIGAMTTISDVDALLAFFDEVFVENLDLVMPMARAEVLRHKNFAALNMNLRSDSGIGSVKNLARFHVPGQINARRMISSPNLRAPVQTDGRIYLRPSLHEHRPNTGTTYASHTSVAALAHRPPPLSYNGNLQQQRADTARTMMVPIEGLRLPESYDGSFNEHGFSREFHPLMQSQTQQQLNVDSQKGRKKFKFWKCKKATKARR</sequence>
<dbReference type="HOGENOM" id="CLU_010913_2_1_1"/>
<gene>
    <name evidence="2" type="ORF">MBM_08333</name>
</gene>
<dbReference type="KEGG" id="mbe:MBM_08333"/>
<dbReference type="AlphaFoldDB" id="K1W8V0"/>
<name>K1W8V0_MARBU</name>
<protein>
    <recommendedName>
        <fullName evidence="1">Aminotransferase class V domain-containing protein</fullName>
    </recommendedName>
</protein>
<dbReference type="SUPFAM" id="SSF53383">
    <property type="entry name" value="PLP-dependent transferases"/>
    <property type="match status" value="1"/>
</dbReference>
<evidence type="ECO:0000313" key="2">
    <source>
        <dbReference type="EMBL" id="EKD13615.1"/>
    </source>
</evidence>
<dbReference type="Pfam" id="PF00266">
    <property type="entry name" value="Aminotran_5"/>
    <property type="match status" value="1"/>
</dbReference>
<dbReference type="Proteomes" id="UP000006753">
    <property type="component" value="Unassembled WGS sequence"/>
</dbReference>
<evidence type="ECO:0000259" key="1">
    <source>
        <dbReference type="Pfam" id="PF00266"/>
    </source>
</evidence>
<dbReference type="OMA" id="WEWDRIF"/>
<dbReference type="PANTHER" id="PTHR14237:SF80">
    <property type="entry name" value="MOLYBDENUM COFACTOR SULFURASE"/>
    <property type="match status" value="1"/>
</dbReference>
<dbReference type="EMBL" id="JH921449">
    <property type="protein sequence ID" value="EKD13615.1"/>
    <property type="molecule type" value="Genomic_DNA"/>
</dbReference>
<keyword evidence="3" id="KW-1185">Reference proteome</keyword>
<proteinExistence type="predicted"/>
<dbReference type="Gene3D" id="3.90.1150.10">
    <property type="entry name" value="Aspartate Aminotransferase, domain 1"/>
    <property type="match status" value="1"/>
</dbReference>